<comment type="caution">
    <text evidence="2">The sequence shown here is derived from an EMBL/GenBank/DDBJ whole genome shotgun (WGS) entry which is preliminary data.</text>
</comment>
<dbReference type="RefSeq" id="WP_110999330.1">
    <property type="nucleotide sequence ID" value="NZ_QKTW01000017.1"/>
</dbReference>
<evidence type="ECO:0000313" key="3">
    <source>
        <dbReference type="Proteomes" id="UP000248745"/>
    </source>
</evidence>
<keyword evidence="1" id="KW-0472">Membrane</keyword>
<reference evidence="2 3" key="1">
    <citation type="submission" date="2018-06" db="EMBL/GenBank/DDBJ databases">
        <title>Mucibacter soli gen. nov., sp. nov., a new member of the family Chitinophagaceae producing mucin.</title>
        <authorList>
            <person name="Kim M.-K."/>
            <person name="Park S."/>
            <person name="Kim T.-S."/>
            <person name="Joung Y."/>
            <person name="Han J.-H."/>
            <person name="Kim S.B."/>
        </authorList>
    </citation>
    <scope>NUCLEOTIDE SEQUENCE [LARGE SCALE GENOMIC DNA]</scope>
    <source>
        <strain evidence="2 3">R1-15</strain>
    </source>
</reference>
<dbReference type="Proteomes" id="UP000248745">
    <property type="component" value="Unassembled WGS sequence"/>
</dbReference>
<name>A0A2W2AYG6_9BACT</name>
<evidence type="ECO:0000256" key="1">
    <source>
        <dbReference type="SAM" id="Phobius"/>
    </source>
</evidence>
<organism evidence="2 3">
    <name type="scientific">Taibaiella soli</name>
    <dbReference type="NCBI Taxonomy" id="1649169"/>
    <lineage>
        <taxon>Bacteria</taxon>
        <taxon>Pseudomonadati</taxon>
        <taxon>Bacteroidota</taxon>
        <taxon>Chitinophagia</taxon>
        <taxon>Chitinophagales</taxon>
        <taxon>Chitinophagaceae</taxon>
        <taxon>Taibaiella</taxon>
    </lineage>
</organism>
<protein>
    <submittedName>
        <fullName evidence="2">Uncharacterized protein</fullName>
    </submittedName>
</protein>
<proteinExistence type="predicted"/>
<dbReference type="OrthoDB" id="665544at2"/>
<keyword evidence="3" id="KW-1185">Reference proteome</keyword>
<accession>A0A2W2AYG6</accession>
<feature type="transmembrane region" description="Helical" evidence="1">
    <location>
        <begin position="12"/>
        <end position="35"/>
    </location>
</feature>
<keyword evidence="1" id="KW-0812">Transmembrane</keyword>
<evidence type="ECO:0000313" key="2">
    <source>
        <dbReference type="EMBL" id="PZF72738.1"/>
    </source>
</evidence>
<gene>
    <name evidence="2" type="ORF">DN068_12830</name>
</gene>
<dbReference type="EMBL" id="QKTW01000017">
    <property type="protein sequence ID" value="PZF72738.1"/>
    <property type="molecule type" value="Genomic_DNA"/>
</dbReference>
<keyword evidence="1" id="KW-1133">Transmembrane helix</keyword>
<sequence length="169" mass="19681">MKPKNYKIIKRQAFIFWAWFGILLLCAFAPVYLFVKSHQIQQEYIARDVDDYKQILNKQILLHEKVDSLYKLTDLLNKDAVTNEQLLEILISSKRNETISIIGADSGSFPQYSFLLSHIDSIITLKDTIREMTYRKSVAFKDFNDCKSNTKKVQLDISDDPSRHFSASH</sequence>
<dbReference type="AlphaFoldDB" id="A0A2W2AYG6"/>